<protein>
    <submittedName>
        <fullName evidence="1">Uncharacterized protein</fullName>
    </submittedName>
</protein>
<organism evidence="1 2">
    <name type="scientific">Fimbriiglobus ruber</name>
    <dbReference type="NCBI Taxonomy" id="1908690"/>
    <lineage>
        <taxon>Bacteria</taxon>
        <taxon>Pseudomonadati</taxon>
        <taxon>Planctomycetota</taxon>
        <taxon>Planctomycetia</taxon>
        <taxon>Gemmatales</taxon>
        <taxon>Gemmataceae</taxon>
        <taxon>Fimbriiglobus</taxon>
    </lineage>
</organism>
<proteinExistence type="predicted"/>
<evidence type="ECO:0000313" key="2">
    <source>
        <dbReference type="Proteomes" id="UP000214646"/>
    </source>
</evidence>
<keyword evidence="2" id="KW-1185">Reference proteome</keyword>
<accession>A0A225DJX0</accession>
<dbReference type="AlphaFoldDB" id="A0A225DJX0"/>
<dbReference type="EMBL" id="NIDE01000006">
    <property type="protein sequence ID" value="OWK41273.1"/>
    <property type="molecule type" value="Genomic_DNA"/>
</dbReference>
<reference evidence="2" key="1">
    <citation type="submission" date="2017-06" db="EMBL/GenBank/DDBJ databases">
        <title>Genome analysis of Fimbriiglobus ruber SP5, the first member of the order Planctomycetales with confirmed chitinolytic capability.</title>
        <authorList>
            <person name="Ravin N.V."/>
            <person name="Rakitin A.L."/>
            <person name="Ivanova A.A."/>
            <person name="Beletsky A.V."/>
            <person name="Kulichevskaya I.S."/>
            <person name="Mardanov A.V."/>
            <person name="Dedysh S.N."/>
        </authorList>
    </citation>
    <scope>NUCLEOTIDE SEQUENCE [LARGE SCALE GENOMIC DNA]</scope>
    <source>
        <strain evidence="2">SP5</strain>
    </source>
</reference>
<sequence length="43" mass="4565">MSVAIVTIITADRRPVNSIVFPAAALSGPPLMVPFWDTGSRLP</sequence>
<evidence type="ECO:0000313" key="1">
    <source>
        <dbReference type="EMBL" id="OWK41273.1"/>
    </source>
</evidence>
<dbReference type="Proteomes" id="UP000214646">
    <property type="component" value="Unassembled WGS sequence"/>
</dbReference>
<gene>
    <name evidence="1" type="ORF">FRUB_04636</name>
</gene>
<name>A0A225DJX0_9BACT</name>
<comment type="caution">
    <text evidence="1">The sequence shown here is derived from an EMBL/GenBank/DDBJ whole genome shotgun (WGS) entry which is preliminary data.</text>
</comment>